<name>A0A4P8XJY5_9BACL</name>
<evidence type="ECO:0000256" key="2">
    <source>
        <dbReference type="ARBA" id="ARBA00022801"/>
    </source>
</evidence>
<dbReference type="FunFam" id="3.90.400.10:FF:000002">
    <property type="entry name" value="Sucrose isomerase"/>
    <property type="match status" value="1"/>
</dbReference>
<feature type="domain" description="Glycosyl hydrolase family 13 catalytic" evidence="4">
    <location>
        <begin position="13"/>
        <end position="421"/>
    </location>
</feature>
<keyword evidence="3" id="KW-0326">Glycosidase</keyword>
<gene>
    <name evidence="5" type="ORF">E6C60_1898</name>
</gene>
<dbReference type="PANTHER" id="PTHR10357:SF179">
    <property type="entry name" value="NEUTRAL AND BASIC AMINO ACID TRANSPORT PROTEIN RBAT"/>
    <property type="match status" value="1"/>
</dbReference>
<dbReference type="OrthoDB" id="9805159at2"/>
<dbReference type="Proteomes" id="UP000300879">
    <property type="component" value="Chromosome"/>
</dbReference>
<keyword evidence="6" id="KW-1185">Reference proteome</keyword>
<dbReference type="SUPFAM" id="SSF51445">
    <property type="entry name" value="(Trans)glycosidases"/>
    <property type="match status" value="1"/>
</dbReference>
<accession>A0A4P8XJY5</accession>
<protein>
    <submittedName>
        <fullName evidence="5">Alpha amylase catalytic subunit</fullName>
    </submittedName>
</protein>
<proteinExistence type="inferred from homology"/>
<dbReference type="InterPro" id="IPR006047">
    <property type="entry name" value="GH13_cat_dom"/>
</dbReference>
<sequence>MNKAYWKESVIYEIYPRSFMDSDGDGVGDLAGLISKANYIQDLGVDTVWLTPIYASPNVDYGYDISDYYEIQPEYGTMDDFKRLVHEMHERGIRVLMDLVLNHTSDQHPWFQQSRSAADNPYRDYYIWRPANSDGGPPNNWTSYLGTPAWTWDDQAEQYYLHLYNARQPDLNWDYPPLRQQMYKMMRFWLELGIDGFRLDAINSLSKDQRFPDTNQEKLQANGDIFTKNGPHIHTYLQEMNEEVFSHYPIFTAGEASKVRNQDVLMYTHPARHEMNMILSPEAATLGRSREDEFQSQNWTLEDLRSVLSRWQKDIGEDGGWFGIYVSNHDQQRMVDTFGDPETYRVESAKMIATLLMTLRGTPFIFQGEELGMIHNPLLQEIGDFKDQQSLSYYQLMVEERGEDKEKIMQRIRRQSRDHARTPLPWNESDQGGFTTGQPWLPVHPKHQELHTELQTQDPHSVLNYYKSIIRLRKEHETLVYGDFKWVLEDHRQILAYMRWMEDEAWLVLLNFTGEEAGYELSCAEVAWAEQAVFVIGSYRDHSDCTTGLERNGRLLPYEAVVYRASGMRE</sequence>
<evidence type="ECO:0000313" key="6">
    <source>
        <dbReference type="Proteomes" id="UP000300879"/>
    </source>
</evidence>
<organism evidence="5 6">
    <name type="scientific">Paenibacillus algicola</name>
    <dbReference type="NCBI Taxonomy" id="2565926"/>
    <lineage>
        <taxon>Bacteria</taxon>
        <taxon>Bacillati</taxon>
        <taxon>Bacillota</taxon>
        <taxon>Bacilli</taxon>
        <taxon>Bacillales</taxon>
        <taxon>Paenibacillaceae</taxon>
        <taxon>Paenibacillus</taxon>
    </lineage>
</organism>
<dbReference type="Gene3D" id="3.20.20.80">
    <property type="entry name" value="Glycosidases"/>
    <property type="match status" value="1"/>
</dbReference>
<dbReference type="PANTHER" id="PTHR10357">
    <property type="entry name" value="ALPHA-AMYLASE FAMILY MEMBER"/>
    <property type="match status" value="1"/>
</dbReference>
<dbReference type="GO" id="GO:0004556">
    <property type="term" value="F:alpha-amylase activity"/>
    <property type="evidence" value="ECO:0007669"/>
    <property type="project" value="TreeGrafter"/>
</dbReference>
<comment type="similarity">
    <text evidence="1">Belongs to the glycosyl hydrolase 13 family.</text>
</comment>
<dbReference type="AlphaFoldDB" id="A0A4P8XJY5"/>
<dbReference type="InterPro" id="IPR017853">
    <property type="entry name" value="GH"/>
</dbReference>
<dbReference type="SUPFAM" id="SSF51011">
    <property type="entry name" value="Glycosyl hydrolase domain"/>
    <property type="match status" value="1"/>
</dbReference>
<dbReference type="Gene3D" id="2.60.40.1180">
    <property type="entry name" value="Golgi alpha-mannosidase II"/>
    <property type="match status" value="1"/>
</dbReference>
<evidence type="ECO:0000259" key="4">
    <source>
        <dbReference type="SMART" id="SM00642"/>
    </source>
</evidence>
<dbReference type="Pfam" id="PF00128">
    <property type="entry name" value="Alpha-amylase"/>
    <property type="match status" value="1"/>
</dbReference>
<dbReference type="SMART" id="SM00642">
    <property type="entry name" value="Aamy"/>
    <property type="match status" value="1"/>
</dbReference>
<dbReference type="InterPro" id="IPR045857">
    <property type="entry name" value="O16G_dom_2"/>
</dbReference>
<dbReference type="RefSeq" id="WP_138225613.1">
    <property type="nucleotide sequence ID" value="NZ_CP040396.1"/>
</dbReference>
<dbReference type="InterPro" id="IPR013780">
    <property type="entry name" value="Glyco_hydro_b"/>
</dbReference>
<reference evidence="5 6" key="1">
    <citation type="submission" date="2019-05" db="EMBL/GenBank/DDBJ databases">
        <authorList>
            <person name="Chen C."/>
        </authorList>
    </citation>
    <scope>NUCLEOTIDE SEQUENCE [LARGE SCALE GENOMIC DNA]</scope>
    <source>
        <strain evidence="5 6">HB172198</strain>
    </source>
</reference>
<dbReference type="GO" id="GO:0009313">
    <property type="term" value="P:oligosaccharide catabolic process"/>
    <property type="evidence" value="ECO:0007669"/>
    <property type="project" value="TreeGrafter"/>
</dbReference>
<dbReference type="FunFam" id="3.20.20.80:FF:000064">
    <property type="entry name" value="Oligo-1,6-glucosidase"/>
    <property type="match status" value="1"/>
</dbReference>
<dbReference type="Gene3D" id="3.90.400.10">
    <property type="entry name" value="Oligo-1,6-glucosidase, Domain 2"/>
    <property type="match status" value="1"/>
</dbReference>
<keyword evidence="2" id="KW-0378">Hydrolase</keyword>
<dbReference type="EMBL" id="CP040396">
    <property type="protein sequence ID" value="QCT02613.1"/>
    <property type="molecule type" value="Genomic_DNA"/>
</dbReference>
<evidence type="ECO:0000256" key="3">
    <source>
        <dbReference type="ARBA" id="ARBA00023295"/>
    </source>
</evidence>
<evidence type="ECO:0000313" key="5">
    <source>
        <dbReference type="EMBL" id="QCT02613.1"/>
    </source>
</evidence>
<dbReference type="CDD" id="cd11333">
    <property type="entry name" value="AmyAc_SI_OligoGlu_DGase"/>
    <property type="match status" value="1"/>
</dbReference>
<dbReference type="KEGG" id="palo:E6C60_1898"/>
<evidence type="ECO:0000256" key="1">
    <source>
        <dbReference type="ARBA" id="ARBA00008061"/>
    </source>
</evidence>